<dbReference type="Proteomes" id="UP000309997">
    <property type="component" value="Unassembled WGS sequence"/>
</dbReference>
<dbReference type="EMBL" id="RCHU02000005">
    <property type="protein sequence ID" value="KAL3592399.1"/>
    <property type="molecule type" value="Genomic_DNA"/>
</dbReference>
<accession>A0ACC4CBV4</accession>
<protein>
    <submittedName>
        <fullName evidence="1">Uncharacterized protein</fullName>
    </submittedName>
</protein>
<comment type="caution">
    <text evidence="1">The sequence shown here is derived from an EMBL/GenBank/DDBJ whole genome shotgun (WGS) entry which is preliminary data.</text>
</comment>
<proteinExistence type="predicted"/>
<evidence type="ECO:0000313" key="1">
    <source>
        <dbReference type="EMBL" id="KAL3592399.1"/>
    </source>
</evidence>
<organism evidence="1 2">
    <name type="scientific">Populus alba</name>
    <name type="common">White poplar</name>
    <dbReference type="NCBI Taxonomy" id="43335"/>
    <lineage>
        <taxon>Eukaryota</taxon>
        <taxon>Viridiplantae</taxon>
        <taxon>Streptophyta</taxon>
        <taxon>Embryophyta</taxon>
        <taxon>Tracheophyta</taxon>
        <taxon>Spermatophyta</taxon>
        <taxon>Magnoliopsida</taxon>
        <taxon>eudicotyledons</taxon>
        <taxon>Gunneridae</taxon>
        <taxon>Pentapetalae</taxon>
        <taxon>rosids</taxon>
        <taxon>fabids</taxon>
        <taxon>Malpighiales</taxon>
        <taxon>Salicaceae</taxon>
        <taxon>Saliceae</taxon>
        <taxon>Populus</taxon>
    </lineage>
</organism>
<sequence length="160" mass="18542">MVLTNNATPLAQLFSDLFYPKSFIRERERMQKCHVCGFEDLLFSVFREFERDIMMLFSLFISASRNNHRIKLVKAGKFYLSNVGIYMFSLLIIITVIVQYSLSFTFSHHTITFAELVDFPRLGFGLGLGSGTFAFELHGFSRCRVVINIDCFLELFFSMP</sequence>
<evidence type="ECO:0000313" key="2">
    <source>
        <dbReference type="Proteomes" id="UP000309997"/>
    </source>
</evidence>
<keyword evidence="2" id="KW-1185">Reference proteome</keyword>
<name>A0ACC4CBV4_POPAL</name>
<reference evidence="1 2" key="1">
    <citation type="journal article" date="2024" name="Plant Biotechnol. J.">
        <title>Genome and CRISPR/Cas9 system of a widespread forest tree (Populus alba) in the world.</title>
        <authorList>
            <person name="Liu Y.J."/>
            <person name="Jiang P.F."/>
            <person name="Han X.M."/>
            <person name="Li X.Y."/>
            <person name="Wang H.M."/>
            <person name="Wang Y.J."/>
            <person name="Wang X.X."/>
            <person name="Zeng Q.Y."/>
        </authorList>
    </citation>
    <scope>NUCLEOTIDE SEQUENCE [LARGE SCALE GENOMIC DNA]</scope>
    <source>
        <strain evidence="2">cv. PAL-ZL1</strain>
    </source>
</reference>
<gene>
    <name evidence="1" type="ORF">D5086_011039</name>
</gene>